<dbReference type="OrthoDB" id="407609at2759"/>
<feature type="region of interest" description="Disordered" evidence="7">
    <location>
        <begin position="1183"/>
        <end position="1239"/>
    </location>
</feature>
<feature type="region of interest" description="Disordered" evidence="7">
    <location>
        <begin position="732"/>
        <end position="815"/>
    </location>
</feature>
<keyword evidence="4" id="KW-0862">Zinc</keyword>
<evidence type="ECO:0000256" key="6">
    <source>
        <dbReference type="SAM" id="Coils"/>
    </source>
</evidence>
<protein>
    <submittedName>
        <fullName evidence="11">DNA excision repair protein ERCC-6-like</fullName>
    </submittedName>
</protein>
<dbReference type="Gene3D" id="2.30.30.380">
    <property type="entry name" value="Zn-finger domain of Sec23/24"/>
    <property type="match status" value="1"/>
</dbReference>
<dbReference type="InterPro" id="IPR014001">
    <property type="entry name" value="Helicase_ATP-bd"/>
</dbReference>
<feature type="domain" description="RanBP2-type" evidence="8">
    <location>
        <begin position="1249"/>
        <end position="1279"/>
    </location>
</feature>
<evidence type="ECO:0000313" key="11">
    <source>
        <dbReference type="EMBL" id="OLQ06010.1"/>
    </source>
</evidence>
<sequence length="2910" mass="319753">MFHDQSGASVVPKEHGGCSTMRIGVLGCCHGELDRVYETVRKLERQSIGIDLLICCGDFMSVRNEQDLDHVCMPQQHRERQDMKDFSKYYTGRVEAPVTTIFVGGRNEAANLLREHYFGGWVAPRIYYLGCAGVVRIGPLRIAGISGNFVASDYFRGRHECPPFTEEYKRSAVHAREYDAARLEKLQEPIDIVVSYDWPRGIWKFGNYEKMCEQPDLGENVKREMEGNTLGSPAAMELLKKLRPLFWFSSSLQVKFPALVPHGDGTFTRFLALDRCRTGREYMQVLDIDPRCPTAMQALPRPSWLKTPVLRRLPVPLCYDAEWLAVQKVNHESISFSWQPAKAKLVAATREDVDWVKKRLRDDVGAVPSYRGRRHPDLLPTKLRKSRGAGRQTFQNFSTEQLRELYDFRGLVFPGHLDKPSMIKKLEEYDALHGEEEEEKAVEGEGFPIPLNFEAEPPNPQQQRARLLAILELHDLWKDQESQRRQVLRSTHMEQVYDPFSDASVPELAVPPVASAGPSHTAGDDVKPAIPSDEPQEESTEREAPPAATDEGTAPVTAEDQAIYPDAADAAPEREQEAASVEEAPMSTDAGGAEAAEEEDDEQLRAALQQTQHRAEEATTAREREAPGTLEESEYGASAAALAAAVMELAENFQEGDDPGPLLLAVDQVEGVLEALTGGEEVTEADSEEAVDGFAALAKALAEAEREEAEAAEAAAVVVDVDAPALDLEVLKQQSHPRRAASAGIADSQLSEMPVPPTPATASNQVSASASTVPVRSSPAEARAASQTAGSSADRRQASSAPPLQVGSHVRLRGLEKRPELNGSCGRLARLSHGGWGMAALAASVTASASYRVGQAVQVLSKSSNAWVDATIQQILPDKGIWVRYGNSHKVIPPELQPSALRCKAAQEPTEYALGQRVQVFSKTSQQWVPGIVREIWPDGSVHVQYEQAQLPEGARWTKVGVPGVAPFQMAAYASNDLVSAEDPCNQVRDGILEPGPGHEPLLKLLDEALPTSRFASQRLDLVKIQAHVWRGAGEPLKRKPRLKLSELTPKIRDRAPAEYLMLFSEAGHEVKADLRIAAIGLIAERMLSSVLASEPFPHSHLYKVLAPELQGSMLRACGQIAEPDTQEEGGDSRVAALVEEAERLKSTIAKQQEEISALQEQRQAQPAVAQNAHGLVQVQLQTRQDHKPQRSDQARPQQQPLQTPQQGPQQQQQQKQQQQQQQQWRKQSASKPFTAVQPNSFARVAENREEENWTCPVCTFENVEPLTECEMCGTKRSYPSSPQRKRLKKGPPDIVEVEAVLDHPSRQNASEVTAGPAEFLRCATAVIEPGIGARSASQVQGPEDEALIEVPVPDCLSAGPSGEPLRLTQTLHDRLCPYQREGVAASVACWINNEIDTRPVAPATVQAASQLVLSMGGFAFSVLLHWRHSGSVWSPLKLLFASATFWCAAENFDASFGGILFGDHPWDPERMQVPMVGSMPAQQPMSLQWHLYLSLLMADTCLAAPRAAWPRAGLGALFATLLDAAAEPAWLASRLYRYTACSESAGYCILEVDPKNYVSWFLLMTLCFRVFLFWDGLPVISIAPSPITVIPYVAWLSVLIWYTNLIRASGGGVAWMWHLHARKHGGILADEMGLGKTVQACGMIRALRAKQATHVLVVMPVTLLDQWAQELKKWCPGCPVFIYHGSPTHRARALRAVARARGGVLLTSYAIIKNEDEKLAMVDLSEDAESTGLSKSEWRPAKGAKRARGMAAAAWIKPWDLVICDEAHVMRTISTLLGKAVRRLKADCRILLTGTPVQNALQDLWALMDFAQPGLLGNHATFTKRFNDPIEKGSVRDASPSAVALKKHLCEQLWELVRPHLLRRTKDRVGMMDNSAGVEARGSTEALTKPLPPRTEFVVWLVPSKDQVRIYQKALETSEIIHEANSKSKLGVEVFRAIGLLKRLCNHPALALPTHENWQRALATAGEGLLVPAELTRMARPSKRTKGPAESDPHPVEPEEDDAAQDAQPGKAVERMLRNLKSNAEAMISQSAKLKCLAALLPTLESGGHRTLIFSQGIRMMDLVEICILRKQKMKYLRIDGHTEIAARNERVRLFQTQPQSYTCMLLTTRVGGFGLNLTSADRVIILDPAWNPAVDMQAVDRAHRIGQDREVKTYRLVMSGLIEDKMFRLQVFKMGLTKTALETKQQQRYFTAEEIHGLFEWTDPAHGETRALLRHQHGIEDCAAQCDAPDEWLKAGPAVGLSSFSFLYSTLQGEQDDELAGAAPEVRLMKAKLKIAEDAAGKAAAARLVKEGSLTTAQQQLEKAAAEIKSATSARSTASEQLKRAQAALGQSKRQEGLVEKEVEKAQQSLEASAKRLAEAEAKRDLHDAEVTSGTDEARQGATALEEAETKLSKTLAQVEAELEKGLALEGPVAKIKAAQKAAARLAEADEAARRAREAASEEWVTHANHITIGDIMCILYREQTGIDPSTEIVVASDEIPAVAPFPAPEPANVPWLFCVLEEETISYAALFEPWEVFQIGNEEEADSNGEAGPPGEQPAMITFLLSPGVKVRACFVALIGVVAEELASGSNDIPVIVPGNDNESEDELPAHFWAELFSEQEEDEDEKVLAKWHEKPGGWNPRSSRCLQPDKALEIESRCAEHQTDMTLAMQGLAPSGSPPLKTLQSAVAEIKSALNAVTSGLHGQSGEATQAYAKVLDGIGKELAEDWRSSRAAAEAAARGAANQRRAQRARLSSNSKAREETSRHAIVQRQYAKVMQNLEACRARTAEDEEALQTAQAAVAEAEGRERQQKRLRDDCKAAICDAKQCLKSARLAEKEATAERTSLYKHYAKADEGLKDALKFAKSAEQASAAERQKAIAAIKALRAEEYDANQVVEAYVSSKSERNPRSERDKINKTWRRRGFGHS</sequence>
<dbReference type="Gene3D" id="3.40.50.10810">
    <property type="entry name" value="Tandem AAA-ATPase domain"/>
    <property type="match status" value="1"/>
</dbReference>
<dbReference type="InterPro" id="IPR000330">
    <property type="entry name" value="SNF2_N"/>
</dbReference>
<feature type="region of interest" description="Disordered" evidence="7">
    <location>
        <begin position="510"/>
        <end position="635"/>
    </location>
</feature>
<dbReference type="CDD" id="cd18793">
    <property type="entry name" value="SF2_C_SNF"/>
    <property type="match status" value="1"/>
</dbReference>
<dbReference type="PROSITE" id="PS51192">
    <property type="entry name" value="HELICASE_ATP_BIND_1"/>
    <property type="match status" value="1"/>
</dbReference>
<dbReference type="Pfam" id="PF00176">
    <property type="entry name" value="SNF2-rel_dom"/>
    <property type="match status" value="1"/>
</dbReference>
<dbReference type="SMART" id="SM00487">
    <property type="entry name" value="DEXDc"/>
    <property type="match status" value="1"/>
</dbReference>
<keyword evidence="2 5" id="KW-0863">Zinc-finger</keyword>
<dbReference type="InterPro" id="IPR036443">
    <property type="entry name" value="Znf_RanBP2_sf"/>
</dbReference>
<dbReference type="PROSITE" id="PS51194">
    <property type="entry name" value="HELICASE_CTER"/>
    <property type="match status" value="1"/>
</dbReference>
<feature type="compositionally biased region" description="Basic and acidic residues" evidence="7">
    <location>
        <begin position="1184"/>
        <end position="1194"/>
    </location>
</feature>
<evidence type="ECO:0000313" key="12">
    <source>
        <dbReference type="Proteomes" id="UP000186817"/>
    </source>
</evidence>
<organism evidence="11 12">
    <name type="scientific">Symbiodinium microadriaticum</name>
    <name type="common">Dinoflagellate</name>
    <name type="synonym">Zooxanthella microadriatica</name>
    <dbReference type="NCBI Taxonomy" id="2951"/>
    <lineage>
        <taxon>Eukaryota</taxon>
        <taxon>Sar</taxon>
        <taxon>Alveolata</taxon>
        <taxon>Dinophyceae</taxon>
        <taxon>Suessiales</taxon>
        <taxon>Symbiodiniaceae</taxon>
        <taxon>Symbiodinium</taxon>
    </lineage>
</organism>
<feature type="region of interest" description="Disordered" evidence="7">
    <location>
        <begin position="2314"/>
        <end position="2342"/>
    </location>
</feature>
<dbReference type="GO" id="GO:0005524">
    <property type="term" value="F:ATP binding"/>
    <property type="evidence" value="ECO:0007669"/>
    <property type="project" value="InterPro"/>
</dbReference>
<feature type="compositionally biased region" description="Low complexity" evidence="7">
    <location>
        <begin position="1195"/>
        <end position="1224"/>
    </location>
</feature>
<feature type="region of interest" description="Disordered" evidence="7">
    <location>
        <begin position="2883"/>
        <end position="2910"/>
    </location>
</feature>
<feature type="domain" description="Helicase ATP-binding" evidence="9">
    <location>
        <begin position="1618"/>
        <end position="1815"/>
    </location>
</feature>
<proteinExistence type="predicted"/>
<feature type="region of interest" description="Disordered" evidence="7">
    <location>
        <begin position="1978"/>
        <end position="2011"/>
    </location>
</feature>
<evidence type="ECO:0000256" key="4">
    <source>
        <dbReference type="ARBA" id="ARBA00022833"/>
    </source>
</evidence>
<feature type="coiled-coil region" evidence="6">
    <location>
        <begin position="1135"/>
        <end position="1162"/>
    </location>
</feature>
<feature type="compositionally biased region" description="Basic and acidic residues" evidence="7">
    <location>
        <begin position="2356"/>
        <end position="2372"/>
    </location>
</feature>
<dbReference type="GO" id="GO:0008270">
    <property type="term" value="F:zinc ion binding"/>
    <property type="evidence" value="ECO:0007669"/>
    <property type="project" value="UniProtKB-KW"/>
</dbReference>
<dbReference type="Pfam" id="PF00271">
    <property type="entry name" value="Helicase_C"/>
    <property type="match status" value="1"/>
</dbReference>
<reference evidence="11 12" key="1">
    <citation type="submission" date="2016-02" db="EMBL/GenBank/DDBJ databases">
        <title>Genome analysis of coral dinoflagellate symbionts highlights evolutionary adaptations to a symbiotic lifestyle.</title>
        <authorList>
            <person name="Aranda M."/>
            <person name="Li Y."/>
            <person name="Liew Y.J."/>
            <person name="Baumgarten S."/>
            <person name="Simakov O."/>
            <person name="Wilson M."/>
            <person name="Piel J."/>
            <person name="Ashoor H."/>
            <person name="Bougouffa S."/>
            <person name="Bajic V.B."/>
            <person name="Ryu T."/>
            <person name="Ravasi T."/>
            <person name="Bayer T."/>
            <person name="Micklem G."/>
            <person name="Kim H."/>
            <person name="Bhak J."/>
            <person name="Lajeunesse T.C."/>
            <person name="Voolstra C.R."/>
        </authorList>
    </citation>
    <scope>NUCLEOTIDE SEQUENCE [LARGE SCALE GENOMIC DNA]</scope>
    <source>
        <strain evidence="11 12">CCMP2467</strain>
    </source>
</reference>
<feature type="region of interest" description="Disordered" evidence="7">
    <location>
        <begin position="2722"/>
        <end position="2749"/>
    </location>
</feature>
<dbReference type="GO" id="GO:0015616">
    <property type="term" value="F:DNA translocase activity"/>
    <property type="evidence" value="ECO:0007669"/>
    <property type="project" value="TreeGrafter"/>
</dbReference>
<dbReference type="SUPFAM" id="SSF90209">
    <property type="entry name" value="Ran binding protein zinc finger-like"/>
    <property type="match status" value="1"/>
</dbReference>
<dbReference type="Gene3D" id="1.20.120.850">
    <property type="entry name" value="SWI2/SNF2 ATPases, N-terminal domain"/>
    <property type="match status" value="1"/>
</dbReference>
<dbReference type="InterPro" id="IPR001876">
    <property type="entry name" value="Znf_RanBP2"/>
</dbReference>
<dbReference type="InterPro" id="IPR050496">
    <property type="entry name" value="SNF2_RAD54_helicase_repair"/>
</dbReference>
<dbReference type="Proteomes" id="UP000186817">
    <property type="component" value="Unassembled WGS sequence"/>
</dbReference>
<feature type="compositionally biased region" description="Basic residues" evidence="7">
    <location>
        <begin position="2900"/>
        <end position="2910"/>
    </location>
</feature>
<feature type="compositionally biased region" description="Basic and acidic residues" evidence="7">
    <location>
        <begin position="1988"/>
        <end position="1998"/>
    </location>
</feature>
<dbReference type="PANTHER" id="PTHR45629:SF7">
    <property type="entry name" value="DNA EXCISION REPAIR PROTEIN ERCC-6-RELATED"/>
    <property type="match status" value="1"/>
</dbReference>
<gene>
    <name evidence="11" type="primary">ercc6l</name>
    <name evidence="11" type="ORF">AK812_SmicGene10749</name>
</gene>
<feature type="compositionally biased region" description="Basic and acidic residues" evidence="7">
    <location>
        <begin position="613"/>
        <end position="626"/>
    </location>
</feature>
<dbReference type="InterPro" id="IPR007708">
    <property type="entry name" value="DBR1_C"/>
</dbReference>
<dbReference type="SUPFAM" id="SSF52540">
    <property type="entry name" value="P-loop containing nucleoside triphosphate hydrolases"/>
    <property type="match status" value="2"/>
</dbReference>
<evidence type="ECO:0000256" key="7">
    <source>
        <dbReference type="SAM" id="MobiDB-lite"/>
    </source>
</evidence>
<evidence type="ECO:0000259" key="9">
    <source>
        <dbReference type="PROSITE" id="PS51192"/>
    </source>
</evidence>
<dbReference type="SUPFAM" id="SSF56300">
    <property type="entry name" value="Metallo-dependent phosphatases"/>
    <property type="match status" value="1"/>
</dbReference>
<dbReference type="GO" id="GO:0006397">
    <property type="term" value="P:mRNA processing"/>
    <property type="evidence" value="ECO:0007669"/>
    <property type="project" value="InterPro"/>
</dbReference>
<dbReference type="Pfam" id="PF05011">
    <property type="entry name" value="DBR1"/>
    <property type="match status" value="1"/>
</dbReference>
<comment type="caution">
    <text evidence="11">The sequence shown here is derived from an EMBL/GenBank/DDBJ whole genome shotgun (WGS) entry which is preliminary data.</text>
</comment>
<dbReference type="PROSITE" id="PS50199">
    <property type="entry name" value="ZF_RANBP2_2"/>
    <property type="match status" value="1"/>
</dbReference>
<dbReference type="SMART" id="SM01124">
    <property type="entry name" value="DBR1"/>
    <property type="match status" value="1"/>
</dbReference>
<feature type="region of interest" description="Disordered" evidence="7">
    <location>
        <begin position="2356"/>
        <end position="2389"/>
    </location>
</feature>
<evidence type="ECO:0000259" key="10">
    <source>
        <dbReference type="PROSITE" id="PS51194"/>
    </source>
</evidence>
<dbReference type="InterPro" id="IPR038718">
    <property type="entry name" value="SNF2-like_sf"/>
</dbReference>
<dbReference type="PROSITE" id="PS01358">
    <property type="entry name" value="ZF_RANBP2_1"/>
    <property type="match status" value="1"/>
</dbReference>
<name>A0A1Q9EF14_SYMMI</name>
<feature type="compositionally biased region" description="Low complexity" evidence="7">
    <location>
        <begin position="2722"/>
        <end position="2740"/>
    </location>
</feature>
<dbReference type="GO" id="GO:0016788">
    <property type="term" value="F:hydrolase activity, acting on ester bonds"/>
    <property type="evidence" value="ECO:0007669"/>
    <property type="project" value="InterPro"/>
</dbReference>
<dbReference type="InterPro" id="IPR029052">
    <property type="entry name" value="Metallo-depent_PP-like"/>
</dbReference>
<keyword evidence="12" id="KW-1185">Reference proteome</keyword>
<dbReference type="Gene3D" id="3.40.50.300">
    <property type="entry name" value="P-loop containing nucleotide triphosphate hydrolases"/>
    <property type="match status" value="1"/>
</dbReference>
<accession>A0A1Q9EF14</accession>
<feature type="domain" description="Helicase C-terminal" evidence="10">
    <location>
        <begin position="2037"/>
        <end position="2198"/>
    </location>
</feature>
<evidence type="ECO:0000256" key="3">
    <source>
        <dbReference type="ARBA" id="ARBA00022801"/>
    </source>
</evidence>
<evidence type="ECO:0000256" key="1">
    <source>
        <dbReference type="ARBA" id="ARBA00022723"/>
    </source>
</evidence>
<feature type="compositionally biased region" description="Basic and acidic residues" evidence="7">
    <location>
        <begin position="2886"/>
        <end position="2899"/>
    </location>
</feature>
<dbReference type="InterPro" id="IPR027417">
    <property type="entry name" value="P-loop_NTPase"/>
</dbReference>
<dbReference type="InterPro" id="IPR001650">
    <property type="entry name" value="Helicase_C-like"/>
</dbReference>
<feature type="compositionally biased region" description="Polar residues" evidence="7">
    <location>
        <begin position="760"/>
        <end position="775"/>
    </location>
</feature>
<dbReference type="PANTHER" id="PTHR45629">
    <property type="entry name" value="SNF2/RAD54 FAMILY MEMBER"/>
    <property type="match status" value="1"/>
</dbReference>
<keyword evidence="1" id="KW-0479">Metal-binding</keyword>
<dbReference type="EMBL" id="LSRX01000170">
    <property type="protein sequence ID" value="OLQ06010.1"/>
    <property type="molecule type" value="Genomic_DNA"/>
</dbReference>
<feature type="compositionally biased region" description="Polar residues" evidence="7">
    <location>
        <begin position="1225"/>
        <end position="1239"/>
    </location>
</feature>
<evidence type="ECO:0000259" key="8">
    <source>
        <dbReference type="PROSITE" id="PS50199"/>
    </source>
</evidence>
<keyword evidence="6" id="KW-0175">Coiled coil</keyword>
<keyword evidence="3" id="KW-0378">Hydrolase</keyword>
<dbReference type="SMART" id="SM00490">
    <property type="entry name" value="HELICc"/>
    <property type="match status" value="1"/>
</dbReference>
<evidence type="ECO:0000256" key="2">
    <source>
        <dbReference type="ARBA" id="ARBA00022771"/>
    </source>
</evidence>
<dbReference type="SMART" id="SM00547">
    <property type="entry name" value="ZnF_RBZ"/>
    <property type="match status" value="1"/>
</dbReference>
<dbReference type="InterPro" id="IPR049730">
    <property type="entry name" value="SNF2/RAD54-like_C"/>
</dbReference>
<evidence type="ECO:0000256" key="5">
    <source>
        <dbReference type="PROSITE-ProRule" id="PRU00322"/>
    </source>
</evidence>